<sequence>METVELLPKATELFSATLAPEPKAIAKPALALALSPIATVDWLEDTALTPKAVALTPETVAL</sequence>
<name>A0A378MV92_MANHA</name>
<evidence type="ECO:0000313" key="2">
    <source>
        <dbReference type="Proteomes" id="UP000254802"/>
    </source>
</evidence>
<proteinExistence type="predicted"/>
<dbReference type="Proteomes" id="UP000254802">
    <property type="component" value="Unassembled WGS sequence"/>
</dbReference>
<dbReference type="EMBL" id="UGPN01000002">
    <property type="protein sequence ID" value="STY60160.1"/>
    <property type="molecule type" value="Genomic_DNA"/>
</dbReference>
<gene>
    <name evidence="1" type="ORF">NCTC10638_01353</name>
</gene>
<reference evidence="1 2" key="1">
    <citation type="submission" date="2018-06" db="EMBL/GenBank/DDBJ databases">
        <authorList>
            <consortium name="Pathogen Informatics"/>
            <person name="Doyle S."/>
        </authorList>
    </citation>
    <scope>NUCLEOTIDE SEQUENCE [LARGE SCALE GENOMIC DNA]</scope>
    <source>
        <strain evidence="1 2">NCTC10638</strain>
    </source>
</reference>
<accession>A0A378MV92</accession>
<organism evidence="1 2">
    <name type="scientific">Mannheimia haemolytica</name>
    <name type="common">Pasteurella haemolytica</name>
    <dbReference type="NCBI Taxonomy" id="75985"/>
    <lineage>
        <taxon>Bacteria</taxon>
        <taxon>Pseudomonadati</taxon>
        <taxon>Pseudomonadota</taxon>
        <taxon>Gammaproteobacteria</taxon>
        <taxon>Pasteurellales</taxon>
        <taxon>Pasteurellaceae</taxon>
        <taxon>Mannheimia</taxon>
    </lineage>
</organism>
<dbReference type="AlphaFoldDB" id="A0A378MV92"/>
<protein>
    <submittedName>
        <fullName evidence="1">Uncharacterized protein</fullName>
    </submittedName>
</protein>
<evidence type="ECO:0000313" key="1">
    <source>
        <dbReference type="EMBL" id="STY60160.1"/>
    </source>
</evidence>